<feature type="binding site" evidence="10">
    <location>
        <begin position="516"/>
        <end position="518"/>
    </location>
    <ligand>
        <name>L-homocysteine</name>
        <dbReference type="ChEBI" id="CHEBI:58199"/>
    </ligand>
</feature>
<feature type="binding site" evidence="10">
    <location>
        <position position="726"/>
    </location>
    <ligand>
        <name>Zn(2+)</name>
        <dbReference type="ChEBI" id="CHEBI:29105"/>
        <note>catalytic</note>
    </ligand>
</feature>
<feature type="compositionally biased region" description="Basic and acidic residues" evidence="11">
    <location>
        <begin position="473"/>
        <end position="505"/>
    </location>
</feature>
<feature type="binding site" evidence="10">
    <location>
        <begin position="516"/>
        <end position="518"/>
    </location>
    <ligand>
        <name>L-methionine</name>
        <dbReference type="ChEBI" id="CHEBI:57844"/>
    </ligand>
</feature>
<feature type="binding site" evidence="10">
    <location>
        <position position="684"/>
    </location>
    <ligand>
        <name>L-homocysteine</name>
        <dbReference type="ChEBI" id="CHEBI:58199"/>
    </ligand>
</feature>
<dbReference type="Pfam" id="PF01717">
    <property type="entry name" value="Meth_synt_2"/>
    <property type="match status" value="1"/>
</dbReference>
<keyword evidence="5 10" id="KW-0028">Amino-acid biosynthesis</keyword>
<feature type="active site" description="Proton donor" evidence="10">
    <location>
        <position position="779"/>
    </location>
</feature>
<keyword evidence="7 10" id="KW-0479">Metal-binding</keyword>
<dbReference type="SUPFAM" id="SSF51726">
    <property type="entry name" value="UROD/MetE-like"/>
    <property type="match status" value="2"/>
</dbReference>
<proteinExistence type="inferred from homology"/>
<keyword evidence="15" id="KW-1185">Reference proteome</keyword>
<comment type="pathway">
    <text evidence="2 10">Amino-acid biosynthesis; L-methionine biosynthesis via de novo pathway; L-methionine from L-homocysteine (MetE route): step 1/1.</text>
</comment>
<feature type="binding site" evidence="10">
    <location>
        <begin position="16"/>
        <end position="19"/>
    </location>
    <ligand>
        <name>5-methyltetrahydropteroyltri-L-glutamate</name>
        <dbReference type="ChEBI" id="CHEBI:58207"/>
    </ligand>
</feature>
<feature type="binding site" evidence="10">
    <location>
        <position position="684"/>
    </location>
    <ligand>
        <name>L-methionine</name>
        <dbReference type="ChEBI" id="CHEBI:57844"/>
    </ligand>
</feature>
<dbReference type="InterPro" id="IPR013215">
    <property type="entry name" value="Cbl-indep_Met_Synth_N"/>
</dbReference>
<evidence type="ECO:0000256" key="2">
    <source>
        <dbReference type="ARBA" id="ARBA00004681"/>
    </source>
</evidence>
<feature type="binding site" evidence="10">
    <location>
        <position position="750"/>
    </location>
    <ligand>
        <name>Zn(2+)</name>
        <dbReference type="ChEBI" id="CHEBI:29105"/>
        <note>catalytic</note>
    </ligand>
</feature>
<evidence type="ECO:0000256" key="9">
    <source>
        <dbReference type="ARBA" id="ARBA00023167"/>
    </source>
</evidence>
<keyword evidence="9 10" id="KW-0486">Methionine biosynthesis</keyword>
<evidence type="ECO:0000259" key="13">
    <source>
        <dbReference type="Pfam" id="PF08267"/>
    </source>
</evidence>
<feature type="domain" description="Cobalamin-independent methionine synthase MetE N-terminal" evidence="13">
    <location>
        <begin position="127"/>
        <end position="393"/>
    </location>
</feature>
<evidence type="ECO:0000256" key="1">
    <source>
        <dbReference type="ARBA" id="ARBA00002777"/>
    </source>
</evidence>
<feature type="binding site" evidence="10">
    <location>
        <begin position="600"/>
        <end position="601"/>
    </location>
    <ligand>
        <name>5-methyltetrahydropteroyltri-L-glutamate</name>
        <dbReference type="ChEBI" id="CHEBI:58207"/>
    </ligand>
</feature>
<gene>
    <name evidence="10 14" type="primary">metE</name>
    <name evidence="14" type="ORF">Q5761_08230</name>
</gene>
<keyword evidence="4 10" id="KW-0489">Methyltransferase</keyword>
<comment type="catalytic activity">
    <reaction evidence="10">
        <text>5-methyltetrahydropteroyltri-L-glutamate + L-homocysteine = tetrahydropteroyltri-L-glutamate + L-methionine</text>
        <dbReference type="Rhea" id="RHEA:21196"/>
        <dbReference type="ChEBI" id="CHEBI:57844"/>
        <dbReference type="ChEBI" id="CHEBI:58140"/>
        <dbReference type="ChEBI" id="CHEBI:58199"/>
        <dbReference type="ChEBI" id="CHEBI:58207"/>
        <dbReference type="EC" id="2.1.1.14"/>
    </reaction>
</comment>
<protein>
    <recommendedName>
        <fullName evidence="10">5-methyltetrahydropteroyltriglutamate--homocysteine methyltransferase</fullName>
        <ecNumber evidence="10">2.1.1.14</ecNumber>
    </recommendedName>
    <alternativeName>
        <fullName evidence="10">Cobalamin-independent methionine synthase</fullName>
    </alternativeName>
    <alternativeName>
        <fullName evidence="10">Methionine synthase, vitamin-B12 independent isozyme</fullName>
    </alternativeName>
</protein>
<sequence length="847" mass="92961">MALATNLGFPRIGAGRELKQALEAYWDGKIPADELLRRAAELRRRHWELQRQAGLDVVPAGDFSLYDHVLDTACMVGAVPARYGWTPQGSGDPATARRATTGAEGGLGADGSAGSGDAPAAAPPGVPLDVYFAMARGTPGQGVPALEMTKWFDTNYHYIVPELEPGQTFHLASRKVVEEFREARALGFEARPVLLGPVSFLLLAKIRGATASAAADGSRPGSASRSAGSSGSVGQGSAPAPSAAGVAQGVSSDPRLALLDGLLPVYGQVLRELQAAGATWVQLDEPFLVLDLDEPARDAFRRTYAELAQAAPGLKLFLATYFEGLRDNLELALSLPVQALHLDLARDPGQLEQVLAAGVPPTLHLSLGVVDGRNVWRTDLEAALERLERAREVLGPERIFVAPSCSLLHVPIDLELETEFDPEIKGWLAFAKQKLEEVAVLTRALNEGRQAVADALAASRAAVAARRSSPRRTRPEVQERVARLQPDDARRPSKAPERRARQRERLGLPLLPTTTIGSFPQTPEVRRLRARWRRGEIDDATYEEGIRAEIRRVIRLQEELGLDVLVHGEPERNDMVEYFAEQLEGFAFTRHGWVQSYGSRCVKPPILYGDVARPGPITVKWITYAQSLTERPVKGMLTGPVTILQWSFVRDDQPREVTCRQIALAIRDEVQDLEAAGIRVIQIDEPAFREAMPLRRADRAAYLAWATECFRLVTGGLRDETQVHTHMCYSEFNDILDAIAALDADVILIEASRSGMELLDAFGEHRYPSDVGPGVYDIHSPRVPSVDEIKHLLRKAASVLDPGQLWVNPDCGLKTRRYEEVEPALRHMVQAARELRQEWAAVPAGRR</sequence>
<evidence type="ECO:0000256" key="4">
    <source>
        <dbReference type="ARBA" id="ARBA00022603"/>
    </source>
</evidence>
<feature type="domain" description="Cobalamin-independent methionine synthase MetE C-terminal/archaeal" evidence="12">
    <location>
        <begin position="511"/>
        <end position="833"/>
    </location>
</feature>
<feature type="binding site" evidence="10">
    <location>
        <position position="569"/>
    </location>
    <ligand>
        <name>L-methionine</name>
        <dbReference type="ChEBI" id="CHEBI:57844"/>
    </ligand>
</feature>
<comment type="function">
    <text evidence="1 10">Catalyzes the transfer of a methyl group from 5-methyltetrahydrofolate to homocysteine resulting in methionine formation.</text>
</comment>
<evidence type="ECO:0000313" key="14">
    <source>
        <dbReference type="EMBL" id="WPD18356.1"/>
    </source>
</evidence>
<feature type="region of interest" description="Disordered" evidence="11">
    <location>
        <begin position="214"/>
        <end position="246"/>
    </location>
</feature>
<reference evidence="14 15" key="1">
    <citation type="submission" date="2023-08" db="EMBL/GenBank/DDBJ databases">
        <title>Genome sequence of Thermaerobacter compostii strain Ins1, a spore-forming filamentous bacterium isolated from a deep geothermal reservoir.</title>
        <authorList>
            <person name="Bregnard D."/>
            <person name="Gonzalez D."/>
            <person name="Junier P."/>
        </authorList>
    </citation>
    <scope>NUCLEOTIDE SEQUENCE [LARGE SCALE GENOMIC DNA]</scope>
    <source>
        <strain evidence="14 15">Ins1</strain>
    </source>
</reference>
<keyword evidence="10" id="KW-0677">Repeat</keyword>
<evidence type="ECO:0000313" key="15">
    <source>
        <dbReference type="Proteomes" id="UP001304683"/>
    </source>
</evidence>
<dbReference type="EC" id="2.1.1.14" evidence="10"/>
<keyword evidence="6 10" id="KW-0808">Transferase</keyword>
<evidence type="ECO:0000256" key="8">
    <source>
        <dbReference type="ARBA" id="ARBA00022833"/>
    </source>
</evidence>
<evidence type="ECO:0000256" key="10">
    <source>
        <dbReference type="HAMAP-Rule" id="MF_00172"/>
    </source>
</evidence>
<feature type="binding site" evidence="10">
    <location>
        <position position="811"/>
    </location>
    <ligand>
        <name>Zn(2+)</name>
        <dbReference type="ChEBI" id="CHEBI:29105"/>
        <note>catalytic</note>
    </ligand>
</feature>
<dbReference type="EMBL" id="CP132508">
    <property type="protein sequence ID" value="WPD18356.1"/>
    <property type="molecule type" value="Genomic_DNA"/>
</dbReference>
<feature type="binding site" evidence="10">
    <location>
        <position position="690"/>
    </location>
    <ligand>
        <name>5-methyltetrahydropteroyltri-L-glutamate</name>
        <dbReference type="ChEBI" id="CHEBI:58207"/>
    </ligand>
</feature>
<evidence type="ECO:0000256" key="6">
    <source>
        <dbReference type="ARBA" id="ARBA00022679"/>
    </source>
</evidence>
<dbReference type="Pfam" id="PF08267">
    <property type="entry name" value="Meth_synt_1"/>
    <property type="match status" value="2"/>
</dbReference>
<comment type="similarity">
    <text evidence="3 10">Belongs to the vitamin-B12 independent methionine synthase family.</text>
</comment>
<dbReference type="GO" id="GO:0003871">
    <property type="term" value="F:5-methyltetrahydropteroyltriglutamate-homocysteine S-methyltransferase activity"/>
    <property type="evidence" value="ECO:0007669"/>
    <property type="project" value="UniProtKB-EC"/>
</dbReference>
<dbReference type="PANTHER" id="PTHR30519">
    <property type="entry name" value="5-METHYLTETRAHYDROPTEROYLTRIGLUTAMATE--HOMOCYSTEINE METHYLTRANSFERASE"/>
    <property type="match status" value="1"/>
</dbReference>
<feature type="region of interest" description="Disordered" evidence="11">
    <location>
        <begin position="86"/>
        <end position="120"/>
    </location>
</feature>
<dbReference type="InterPro" id="IPR038071">
    <property type="entry name" value="UROD/MetE-like_sf"/>
</dbReference>
<evidence type="ECO:0000256" key="5">
    <source>
        <dbReference type="ARBA" id="ARBA00022605"/>
    </source>
</evidence>
<dbReference type="InterPro" id="IPR002629">
    <property type="entry name" value="Met_Synth_C/arc"/>
</dbReference>
<feature type="binding site" evidence="10">
    <location>
        <position position="569"/>
    </location>
    <ligand>
        <name>L-homocysteine</name>
        <dbReference type="ChEBI" id="CHEBI:58199"/>
    </ligand>
</feature>
<evidence type="ECO:0000256" key="11">
    <source>
        <dbReference type="SAM" id="MobiDB-lite"/>
    </source>
</evidence>
<feature type="binding site" evidence="10">
    <location>
        <position position="150"/>
    </location>
    <ligand>
        <name>5-methyltetrahydropteroyltri-L-glutamate</name>
        <dbReference type="ChEBI" id="CHEBI:58207"/>
    </ligand>
</feature>
<dbReference type="InterPro" id="IPR006276">
    <property type="entry name" value="Cobalamin-indep_Met_synthase"/>
</dbReference>
<dbReference type="Proteomes" id="UP001304683">
    <property type="component" value="Chromosome"/>
</dbReference>
<feature type="binding site" evidence="10">
    <location>
        <position position="646"/>
    </location>
    <ligand>
        <name>5-methyltetrahydropteroyltri-L-glutamate</name>
        <dbReference type="ChEBI" id="CHEBI:58207"/>
    </ligand>
</feature>
<dbReference type="RefSeq" id="WP_318750204.1">
    <property type="nucleotide sequence ID" value="NZ_CP132508.1"/>
</dbReference>
<dbReference type="CDD" id="cd03311">
    <property type="entry name" value="CIMS_C_terminal_like"/>
    <property type="match status" value="1"/>
</dbReference>
<feature type="domain" description="Cobalamin-independent methionine synthase MetE N-terminal" evidence="13">
    <location>
        <begin position="4"/>
        <end position="85"/>
    </location>
</feature>
<dbReference type="Gene3D" id="3.20.20.210">
    <property type="match status" value="2"/>
</dbReference>
<dbReference type="CDD" id="cd03312">
    <property type="entry name" value="CIMS_N_terminal_like"/>
    <property type="match status" value="1"/>
</dbReference>
<feature type="region of interest" description="Disordered" evidence="11">
    <location>
        <begin position="464"/>
        <end position="505"/>
    </location>
</feature>
<dbReference type="NCBIfam" id="NF003556">
    <property type="entry name" value="PRK05222.1"/>
    <property type="match status" value="1"/>
</dbReference>
<evidence type="ECO:0000256" key="7">
    <source>
        <dbReference type="ARBA" id="ARBA00022723"/>
    </source>
</evidence>
<evidence type="ECO:0000256" key="3">
    <source>
        <dbReference type="ARBA" id="ARBA00009553"/>
    </source>
</evidence>
<dbReference type="HAMAP" id="MF_00172">
    <property type="entry name" value="Meth_synth"/>
    <property type="match status" value="1"/>
</dbReference>
<accession>A0ABZ0QLI4</accession>
<feature type="compositionally biased region" description="Gly residues" evidence="11">
    <location>
        <begin position="103"/>
        <end position="114"/>
    </location>
</feature>
<feature type="binding site" evidence="10">
    <location>
        <position position="728"/>
    </location>
    <ligand>
        <name>Zn(2+)</name>
        <dbReference type="ChEBI" id="CHEBI:29105"/>
        <note>catalytic</note>
    </ligand>
</feature>
<feature type="compositionally biased region" description="Low complexity" evidence="11">
    <location>
        <begin position="91"/>
        <end position="102"/>
    </location>
</feature>
<name>A0ABZ0QLI4_9FIRM</name>
<comment type="cofactor">
    <cofactor evidence="10">
        <name>Zn(2+)</name>
        <dbReference type="ChEBI" id="CHEBI:29105"/>
    </cofactor>
    <text evidence="10">Binds 1 zinc ion per subunit.</text>
</comment>
<organism evidence="14 15">
    <name type="scientific">Thermaerobacter composti</name>
    <dbReference type="NCBI Taxonomy" id="554949"/>
    <lineage>
        <taxon>Bacteria</taxon>
        <taxon>Bacillati</taxon>
        <taxon>Bacillota</taxon>
        <taxon>Clostridia</taxon>
        <taxon>Eubacteriales</taxon>
        <taxon>Clostridiales Family XVII. Incertae Sedis</taxon>
        <taxon>Thermaerobacter</taxon>
    </lineage>
</organism>
<dbReference type="GO" id="GO:0032259">
    <property type="term" value="P:methylation"/>
    <property type="evidence" value="ECO:0007669"/>
    <property type="project" value="UniProtKB-KW"/>
</dbReference>
<evidence type="ECO:0000259" key="12">
    <source>
        <dbReference type="Pfam" id="PF01717"/>
    </source>
</evidence>
<keyword evidence="8 10" id="KW-0862">Zinc</keyword>